<dbReference type="Proteomes" id="UP000824160">
    <property type="component" value="Unassembled WGS sequence"/>
</dbReference>
<dbReference type="NCBIfam" id="TIGR03150">
    <property type="entry name" value="fabF"/>
    <property type="match status" value="1"/>
</dbReference>
<comment type="similarity">
    <text evidence="2 14 16">Belongs to the thiolase-like superfamily. Beta-ketoacyl-ACP synthases family.</text>
</comment>
<keyword evidence="5 14" id="KW-0444">Lipid biosynthesis</keyword>
<feature type="domain" description="Ketosynthase family 3 (KS3)" evidence="17">
    <location>
        <begin position="1"/>
        <end position="408"/>
    </location>
</feature>
<keyword evidence="7" id="KW-0276">Fatty acid metabolism</keyword>
<evidence type="ECO:0000256" key="1">
    <source>
        <dbReference type="ARBA" id="ARBA00005194"/>
    </source>
</evidence>
<comment type="pathway">
    <text evidence="1 14">Lipid metabolism; fatty acid biosynthesis.</text>
</comment>
<dbReference type="AlphaFoldDB" id="A0A9D1H6U9"/>
<comment type="caution">
    <text evidence="18">The sequence shown here is derived from an EMBL/GenBank/DDBJ whole genome shotgun (WGS) entry which is preliminary data.</text>
</comment>
<dbReference type="PIRSF" id="PIRSF000447">
    <property type="entry name" value="KAS_II"/>
    <property type="match status" value="1"/>
</dbReference>
<comment type="catalytic activity">
    <reaction evidence="13 14">
        <text>a fatty acyl-[ACP] + malonyl-[ACP] + H(+) = a 3-oxoacyl-[ACP] + holo-[ACP] + CO2</text>
        <dbReference type="Rhea" id="RHEA:22836"/>
        <dbReference type="Rhea" id="RHEA-COMP:9623"/>
        <dbReference type="Rhea" id="RHEA-COMP:9685"/>
        <dbReference type="Rhea" id="RHEA-COMP:9916"/>
        <dbReference type="Rhea" id="RHEA-COMP:14125"/>
        <dbReference type="ChEBI" id="CHEBI:15378"/>
        <dbReference type="ChEBI" id="CHEBI:16526"/>
        <dbReference type="ChEBI" id="CHEBI:64479"/>
        <dbReference type="ChEBI" id="CHEBI:78449"/>
        <dbReference type="ChEBI" id="CHEBI:78776"/>
        <dbReference type="ChEBI" id="CHEBI:138651"/>
    </reaction>
</comment>
<comment type="catalytic activity">
    <reaction evidence="12 14">
        <text>(9Z)-hexadecenoyl-[ACP] + malonyl-[ACP] + H(+) = 3-oxo-(11Z)-octadecenoyl-[ACP] + holo-[ACP] + CO2</text>
        <dbReference type="Rhea" id="RHEA:55040"/>
        <dbReference type="Rhea" id="RHEA-COMP:9623"/>
        <dbReference type="Rhea" id="RHEA-COMP:9685"/>
        <dbReference type="Rhea" id="RHEA-COMP:10800"/>
        <dbReference type="Rhea" id="RHEA-COMP:14074"/>
        <dbReference type="ChEBI" id="CHEBI:15378"/>
        <dbReference type="ChEBI" id="CHEBI:16526"/>
        <dbReference type="ChEBI" id="CHEBI:64479"/>
        <dbReference type="ChEBI" id="CHEBI:78449"/>
        <dbReference type="ChEBI" id="CHEBI:83989"/>
        <dbReference type="ChEBI" id="CHEBI:138538"/>
        <dbReference type="EC" id="2.3.1.179"/>
    </reaction>
</comment>
<dbReference type="FunFam" id="3.40.47.10:FF:000029">
    <property type="entry name" value="3-oxoacyl-[acyl-carrier-protein] synthase 1"/>
    <property type="match status" value="1"/>
</dbReference>
<dbReference type="GO" id="GO:0005829">
    <property type="term" value="C:cytosol"/>
    <property type="evidence" value="ECO:0007669"/>
    <property type="project" value="TreeGrafter"/>
</dbReference>
<dbReference type="InterPro" id="IPR014031">
    <property type="entry name" value="Ketoacyl_synth_C"/>
</dbReference>
<feature type="active site" description="For beta-ketoacyl synthase activity" evidence="15">
    <location>
        <position position="161"/>
    </location>
</feature>
<evidence type="ECO:0000256" key="16">
    <source>
        <dbReference type="RuleBase" id="RU003694"/>
    </source>
</evidence>
<dbReference type="EMBL" id="DVLW01000106">
    <property type="protein sequence ID" value="HIT94306.1"/>
    <property type="molecule type" value="Genomic_DNA"/>
</dbReference>
<evidence type="ECO:0000256" key="3">
    <source>
        <dbReference type="ARBA" id="ARBA00012356"/>
    </source>
</evidence>
<keyword evidence="6 14" id="KW-0808">Transferase</keyword>
<evidence type="ECO:0000256" key="6">
    <source>
        <dbReference type="ARBA" id="ARBA00022679"/>
    </source>
</evidence>
<dbReference type="EC" id="2.3.1.179" evidence="3 14"/>
<dbReference type="Pfam" id="PF02801">
    <property type="entry name" value="Ketoacyl-synt_C"/>
    <property type="match status" value="1"/>
</dbReference>
<name>A0A9D1H6U9_9FIRM</name>
<dbReference type="InterPro" id="IPR014030">
    <property type="entry name" value="Ketoacyl_synth_N"/>
</dbReference>
<gene>
    <name evidence="18" type="primary">fabF</name>
    <name evidence="18" type="ORF">IAC43_03910</name>
</gene>
<dbReference type="Pfam" id="PF00109">
    <property type="entry name" value="ketoacyl-synt"/>
    <property type="match status" value="1"/>
</dbReference>
<dbReference type="GO" id="GO:0030497">
    <property type="term" value="P:fatty acid elongation"/>
    <property type="evidence" value="ECO:0007669"/>
    <property type="project" value="UniProtKB-ARBA"/>
</dbReference>
<dbReference type="PROSITE" id="PS52004">
    <property type="entry name" value="KS3_2"/>
    <property type="match status" value="1"/>
</dbReference>
<dbReference type="InterPro" id="IPR018201">
    <property type="entry name" value="Ketoacyl_synth_AS"/>
</dbReference>
<evidence type="ECO:0000313" key="19">
    <source>
        <dbReference type="Proteomes" id="UP000824160"/>
    </source>
</evidence>
<dbReference type="SMART" id="SM00825">
    <property type="entry name" value="PKS_KS"/>
    <property type="match status" value="1"/>
</dbReference>
<dbReference type="InterPro" id="IPR020841">
    <property type="entry name" value="PKS_Beta-ketoAc_synthase_dom"/>
</dbReference>
<dbReference type="PANTHER" id="PTHR11712">
    <property type="entry name" value="POLYKETIDE SYNTHASE-RELATED"/>
    <property type="match status" value="1"/>
</dbReference>
<dbReference type="SUPFAM" id="SSF53901">
    <property type="entry name" value="Thiolase-like"/>
    <property type="match status" value="2"/>
</dbReference>
<keyword evidence="9 14" id="KW-0275">Fatty acid biosynthesis</keyword>
<evidence type="ECO:0000256" key="11">
    <source>
        <dbReference type="ARBA" id="ARBA00024006"/>
    </source>
</evidence>
<dbReference type="GO" id="GO:0004315">
    <property type="term" value="F:3-oxoacyl-[acyl-carrier-protein] synthase activity"/>
    <property type="evidence" value="ECO:0007669"/>
    <property type="project" value="UniProtKB-UniRule"/>
</dbReference>
<evidence type="ECO:0000259" key="17">
    <source>
        <dbReference type="PROSITE" id="PS52004"/>
    </source>
</evidence>
<protein>
    <recommendedName>
        <fullName evidence="4 14">3-oxoacyl-[acyl-carrier-protein] synthase 2</fullName>
        <ecNumber evidence="3 14">2.3.1.179</ecNumber>
    </recommendedName>
</protein>
<dbReference type="Gene3D" id="3.40.47.10">
    <property type="match status" value="1"/>
</dbReference>
<dbReference type="CDD" id="cd00834">
    <property type="entry name" value="KAS_I_II"/>
    <property type="match status" value="1"/>
</dbReference>
<evidence type="ECO:0000256" key="8">
    <source>
        <dbReference type="ARBA" id="ARBA00023098"/>
    </source>
</evidence>
<evidence type="ECO:0000256" key="13">
    <source>
        <dbReference type="ARBA" id="ARBA00047659"/>
    </source>
</evidence>
<keyword evidence="8" id="KW-0443">Lipid metabolism</keyword>
<proteinExistence type="inferred from homology"/>
<organism evidence="18 19">
    <name type="scientific">Candidatus Faecivivens stercoripullorum</name>
    <dbReference type="NCBI Taxonomy" id="2840805"/>
    <lineage>
        <taxon>Bacteria</taxon>
        <taxon>Bacillati</taxon>
        <taxon>Bacillota</taxon>
        <taxon>Clostridia</taxon>
        <taxon>Eubacteriales</taxon>
        <taxon>Oscillospiraceae</taxon>
        <taxon>Oscillospiraceae incertae sedis</taxon>
        <taxon>Candidatus Faecivivens</taxon>
    </lineage>
</organism>
<dbReference type="PROSITE" id="PS00606">
    <property type="entry name" value="KS3_1"/>
    <property type="match status" value="1"/>
</dbReference>
<evidence type="ECO:0000256" key="15">
    <source>
        <dbReference type="PIRSR" id="PIRSR000447-1"/>
    </source>
</evidence>
<evidence type="ECO:0000256" key="12">
    <source>
        <dbReference type="ARBA" id="ARBA00047318"/>
    </source>
</evidence>
<evidence type="ECO:0000256" key="5">
    <source>
        <dbReference type="ARBA" id="ARBA00022516"/>
    </source>
</evidence>
<comment type="function">
    <text evidence="11 14">Involved in the type II fatty acid elongation cycle. Catalyzes the elongation of a wide range of acyl-ACP by the addition of two carbons from malonyl-ACP to an acyl acceptor. Can efficiently catalyze the conversion of palmitoleoyl-ACP (cis-hexadec-9-enoyl-ACP) to cis-vaccenoyl-ACP (cis-octadec-11-enoyl-ACP), an essential step in the thermal regulation of fatty acid composition.</text>
</comment>
<accession>A0A9D1H6U9</accession>
<dbReference type="NCBIfam" id="NF005589">
    <property type="entry name" value="PRK07314.1"/>
    <property type="match status" value="1"/>
</dbReference>
<reference evidence="18" key="1">
    <citation type="submission" date="2020-10" db="EMBL/GenBank/DDBJ databases">
        <authorList>
            <person name="Gilroy R."/>
        </authorList>
    </citation>
    <scope>NUCLEOTIDE SEQUENCE</scope>
    <source>
        <strain evidence="18">ChiBcec7-5410</strain>
    </source>
</reference>
<evidence type="ECO:0000313" key="18">
    <source>
        <dbReference type="EMBL" id="HIT94306.1"/>
    </source>
</evidence>
<evidence type="ECO:0000256" key="10">
    <source>
        <dbReference type="ARBA" id="ARBA00023315"/>
    </source>
</evidence>
<evidence type="ECO:0000256" key="2">
    <source>
        <dbReference type="ARBA" id="ARBA00008467"/>
    </source>
</evidence>
<dbReference type="PANTHER" id="PTHR11712:SF336">
    <property type="entry name" value="3-OXOACYL-[ACYL-CARRIER-PROTEIN] SYNTHASE, MITOCHONDRIAL"/>
    <property type="match status" value="1"/>
</dbReference>
<dbReference type="InterPro" id="IPR000794">
    <property type="entry name" value="Beta-ketoacyl_synthase"/>
</dbReference>
<evidence type="ECO:0000256" key="9">
    <source>
        <dbReference type="ARBA" id="ARBA00023160"/>
    </source>
</evidence>
<reference evidence="18" key="2">
    <citation type="journal article" date="2021" name="PeerJ">
        <title>Extensive microbial diversity within the chicken gut microbiome revealed by metagenomics and culture.</title>
        <authorList>
            <person name="Gilroy R."/>
            <person name="Ravi A."/>
            <person name="Getino M."/>
            <person name="Pursley I."/>
            <person name="Horton D.L."/>
            <person name="Alikhan N.F."/>
            <person name="Baker D."/>
            <person name="Gharbi K."/>
            <person name="Hall N."/>
            <person name="Watson M."/>
            <person name="Adriaenssens E.M."/>
            <person name="Foster-Nyarko E."/>
            <person name="Jarju S."/>
            <person name="Secka A."/>
            <person name="Antonio M."/>
            <person name="Oren A."/>
            <person name="Chaudhuri R.R."/>
            <person name="La Ragione R."/>
            <person name="Hildebrand F."/>
            <person name="Pallen M.J."/>
        </authorList>
    </citation>
    <scope>NUCLEOTIDE SEQUENCE</scope>
    <source>
        <strain evidence="18">ChiBcec7-5410</strain>
    </source>
</reference>
<sequence length="411" mass="43328">MRRVVITGAGVISPVGNTVESFWERIVSGKHGIAPITGIDNQTAVKVAAQVRDFDPVQWIDKKEAKRMDRYCQFALAAAMDALKDCGSDLKDLDPYRVGVIVGSGIGGMETFEASYANYLQKGPKRVSVFFIPMMISNMAAGNISIKTGFKGINFAPVTACATSSHAVGEAFRNIKHGYLDACITGGAEAAITPLALAGFANMGALTESEDPDRASIPFDAERSGFVMAEGSTILVLEELEHAKARGAHIYAEIVGYGATGDAYHITSPSPTGEAAARGMQLSFEEAGLTAEDVDYINAHGTSTPLNERYETIAIKKALGEDKAARTPVSSTKSVTGHLLGAAGATEALVCALALENGIIPPTAGYKVADPECDLDCVPNEARKSDIRVALSNSLGFGGHNATLCLKKYED</sequence>
<dbReference type="InterPro" id="IPR017568">
    <property type="entry name" value="3-oxoacyl-ACP_synth-2"/>
</dbReference>
<evidence type="ECO:0000256" key="7">
    <source>
        <dbReference type="ARBA" id="ARBA00022832"/>
    </source>
</evidence>
<evidence type="ECO:0000256" key="4">
    <source>
        <dbReference type="ARBA" id="ARBA00014657"/>
    </source>
</evidence>
<evidence type="ECO:0000256" key="14">
    <source>
        <dbReference type="PIRNR" id="PIRNR000447"/>
    </source>
</evidence>
<dbReference type="InterPro" id="IPR016039">
    <property type="entry name" value="Thiolase-like"/>
</dbReference>
<dbReference type="FunFam" id="3.40.47.10:FF:000018">
    <property type="entry name" value="3-oxoacyl-[acyl-carrier-protein] synthase 2"/>
    <property type="match status" value="1"/>
</dbReference>
<keyword evidence="10 14" id="KW-0012">Acyltransferase</keyword>